<evidence type="ECO:0000313" key="2">
    <source>
        <dbReference type="Proteomes" id="UP001418222"/>
    </source>
</evidence>
<dbReference type="EMBL" id="JBBWWQ010000002">
    <property type="protein sequence ID" value="KAK8954648.1"/>
    <property type="molecule type" value="Genomic_DNA"/>
</dbReference>
<protein>
    <submittedName>
        <fullName evidence="1">Uncharacterized protein</fullName>
    </submittedName>
</protein>
<sequence length="69" mass="7658">MVKGSIRANDELQSFVLETFPMAGWGEEIELLLGGKRSAILETASFQELLGKLFIKEAGSRPRLNIPPR</sequence>
<dbReference type="Proteomes" id="UP001418222">
    <property type="component" value="Unassembled WGS sequence"/>
</dbReference>
<dbReference type="AlphaFoldDB" id="A0AAP0C134"/>
<proteinExistence type="predicted"/>
<accession>A0AAP0C134</accession>
<comment type="caution">
    <text evidence="1">The sequence shown here is derived from an EMBL/GenBank/DDBJ whole genome shotgun (WGS) entry which is preliminary data.</text>
</comment>
<keyword evidence="2" id="KW-1185">Reference proteome</keyword>
<evidence type="ECO:0000313" key="1">
    <source>
        <dbReference type="EMBL" id="KAK8954648.1"/>
    </source>
</evidence>
<name>A0AAP0C134_9ASPA</name>
<organism evidence="1 2">
    <name type="scientific">Platanthera zijinensis</name>
    <dbReference type="NCBI Taxonomy" id="2320716"/>
    <lineage>
        <taxon>Eukaryota</taxon>
        <taxon>Viridiplantae</taxon>
        <taxon>Streptophyta</taxon>
        <taxon>Embryophyta</taxon>
        <taxon>Tracheophyta</taxon>
        <taxon>Spermatophyta</taxon>
        <taxon>Magnoliopsida</taxon>
        <taxon>Liliopsida</taxon>
        <taxon>Asparagales</taxon>
        <taxon>Orchidaceae</taxon>
        <taxon>Orchidoideae</taxon>
        <taxon>Orchideae</taxon>
        <taxon>Orchidinae</taxon>
        <taxon>Platanthera</taxon>
    </lineage>
</organism>
<reference evidence="1 2" key="1">
    <citation type="journal article" date="2022" name="Nat. Plants">
        <title>Genomes of leafy and leafless Platanthera orchids illuminate the evolution of mycoheterotrophy.</title>
        <authorList>
            <person name="Li M.H."/>
            <person name="Liu K.W."/>
            <person name="Li Z."/>
            <person name="Lu H.C."/>
            <person name="Ye Q.L."/>
            <person name="Zhang D."/>
            <person name="Wang J.Y."/>
            <person name="Li Y.F."/>
            <person name="Zhong Z.M."/>
            <person name="Liu X."/>
            <person name="Yu X."/>
            <person name="Liu D.K."/>
            <person name="Tu X.D."/>
            <person name="Liu B."/>
            <person name="Hao Y."/>
            <person name="Liao X.Y."/>
            <person name="Jiang Y.T."/>
            <person name="Sun W.H."/>
            <person name="Chen J."/>
            <person name="Chen Y.Q."/>
            <person name="Ai Y."/>
            <person name="Zhai J.W."/>
            <person name="Wu S.S."/>
            <person name="Zhou Z."/>
            <person name="Hsiao Y.Y."/>
            <person name="Wu W.L."/>
            <person name="Chen Y.Y."/>
            <person name="Lin Y.F."/>
            <person name="Hsu J.L."/>
            <person name="Li C.Y."/>
            <person name="Wang Z.W."/>
            <person name="Zhao X."/>
            <person name="Zhong W.Y."/>
            <person name="Ma X.K."/>
            <person name="Ma L."/>
            <person name="Huang J."/>
            <person name="Chen G.Z."/>
            <person name="Huang M.Z."/>
            <person name="Huang L."/>
            <person name="Peng D.H."/>
            <person name="Luo Y.B."/>
            <person name="Zou S.Q."/>
            <person name="Chen S.P."/>
            <person name="Lan S."/>
            <person name="Tsai W.C."/>
            <person name="Van de Peer Y."/>
            <person name="Liu Z.J."/>
        </authorList>
    </citation>
    <scope>NUCLEOTIDE SEQUENCE [LARGE SCALE GENOMIC DNA]</scope>
    <source>
        <strain evidence="1">Lor287</strain>
    </source>
</reference>
<gene>
    <name evidence="1" type="ORF">KSP39_PZI002077</name>
</gene>